<evidence type="ECO:0000313" key="2">
    <source>
        <dbReference type="Proteomes" id="UP000245910"/>
    </source>
</evidence>
<sequence>MPPRASHLFTVESPSVPLVTISFIHCRVQLPRAVVLRQPEFAELFHQSRLQWPGLCQEQAAIVVNYLMEDVYRSERPIIGSTFDCQRQDLHDAIILHFQGLVYRLPGLRALCRMEIIRAAVTMPLLAFVGCLPGYPDWIQINSRWFDLLLYHRIRMEIPDAVSADIQEFRSLEFITHYCLVVAVAGTLYIALDDINQGVSESSD</sequence>
<dbReference type="EMBL" id="LN649230">
    <property type="protein sequence ID" value="CEI61058.1"/>
    <property type="molecule type" value="Genomic_DNA"/>
</dbReference>
<organism evidence="1 2">
    <name type="scientific">Fusarium venenatum</name>
    <dbReference type="NCBI Taxonomy" id="56646"/>
    <lineage>
        <taxon>Eukaryota</taxon>
        <taxon>Fungi</taxon>
        <taxon>Dikarya</taxon>
        <taxon>Ascomycota</taxon>
        <taxon>Pezizomycotina</taxon>
        <taxon>Sordariomycetes</taxon>
        <taxon>Hypocreomycetidae</taxon>
        <taxon>Hypocreales</taxon>
        <taxon>Nectriaceae</taxon>
        <taxon>Fusarium</taxon>
    </lineage>
</organism>
<protein>
    <submittedName>
        <fullName evidence="1">Uncharacterized protein</fullName>
    </submittedName>
</protein>
<proteinExistence type="predicted"/>
<reference evidence="2" key="1">
    <citation type="submission" date="2014-10" db="EMBL/GenBank/DDBJ databases">
        <authorList>
            <person name="King R."/>
        </authorList>
    </citation>
    <scope>NUCLEOTIDE SEQUENCE [LARGE SCALE GENOMIC DNA]</scope>
    <source>
        <strain evidence="2">A3/5</strain>
    </source>
</reference>
<evidence type="ECO:0000313" key="1">
    <source>
        <dbReference type="EMBL" id="CEI61058.1"/>
    </source>
</evidence>
<name>A0A2L2SWI2_9HYPO</name>
<accession>A0A2L2SWI2</accession>
<dbReference type="AlphaFoldDB" id="A0A2L2SWI2"/>
<keyword evidence="2" id="KW-1185">Reference proteome</keyword>
<dbReference type="Proteomes" id="UP000245910">
    <property type="component" value="Chromosome II"/>
</dbReference>